<keyword evidence="6" id="KW-1133">Transmembrane helix</keyword>
<evidence type="ECO:0000256" key="9">
    <source>
        <dbReference type="ARBA" id="ARBA00038080"/>
    </source>
</evidence>
<evidence type="ECO:0000256" key="10">
    <source>
        <dbReference type="SAM" id="MobiDB-lite"/>
    </source>
</evidence>
<dbReference type="AlphaFoldDB" id="A0A5J5ACX1"/>
<evidence type="ECO:0000256" key="3">
    <source>
        <dbReference type="ARBA" id="ARBA00022475"/>
    </source>
</evidence>
<evidence type="ECO:0000256" key="4">
    <source>
        <dbReference type="ARBA" id="ARBA00022692"/>
    </source>
</evidence>
<reference evidence="11 12" key="1">
    <citation type="submission" date="2019-09" db="EMBL/GenBank/DDBJ databases">
        <title>A chromosome-level genome assembly of the Chinese tupelo Nyssa sinensis.</title>
        <authorList>
            <person name="Yang X."/>
            <person name="Kang M."/>
            <person name="Yang Y."/>
            <person name="Xiong H."/>
            <person name="Wang M."/>
            <person name="Zhang Z."/>
            <person name="Wang Z."/>
            <person name="Wu H."/>
            <person name="Ma T."/>
            <person name="Liu J."/>
            <person name="Xi Z."/>
        </authorList>
    </citation>
    <scope>NUCLEOTIDE SEQUENCE [LARGE SCALE GENOMIC DNA]</scope>
    <source>
        <strain evidence="11">J267</strain>
        <tissue evidence="11">Leaf</tissue>
    </source>
</reference>
<evidence type="ECO:0000313" key="11">
    <source>
        <dbReference type="EMBL" id="KAA8528855.1"/>
    </source>
</evidence>
<name>A0A5J5ACX1_9ASTE</name>
<proteinExistence type="inferred from homology"/>
<protein>
    <submittedName>
        <fullName evidence="11">Uncharacterized protein</fullName>
    </submittedName>
</protein>
<feature type="region of interest" description="Disordered" evidence="10">
    <location>
        <begin position="177"/>
        <end position="198"/>
    </location>
</feature>
<dbReference type="EMBL" id="CM018045">
    <property type="protein sequence ID" value="KAA8528855.1"/>
    <property type="molecule type" value="Genomic_DNA"/>
</dbReference>
<dbReference type="OrthoDB" id="1703439at2759"/>
<keyword evidence="7" id="KW-0175">Coiled coil</keyword>
<dbReference type="PANTHER" id="PTHR32219:SF3">
    <property type="entry name" value="CALPONIN-LIKE DOMAIN PROTEIN"/>
    <property type="match status" value="1"/>
</dbReference>
<evidence type="ECO:0000256" key="7">
    <source>
        <dbReference type="ARBA" id="ARBA00023054"/>
    </source>
</evidence>
<dbReference type="Proteomes" id="UP000325577">
    <property type="component" value="Linkage Group LG21"/>
</dbReference>
<comment type="similarity">
    <text evidence="9">Belongs to the plant Proton pump-interactor protein family.</text>
</comment>
<evidence type="ECO:0000256" key="6">
    <source>
        <dbReference type="ARBA" id="ARBA00022989"/>
    </source>
</evidence>
<feature type="compositionally biased region" description="Basic and acidic residues" evidence="10">
    <location>
        <begin position="145"/>
        <end position="162"/>
    </location>
</feature>
<keyword evidence="5" id="KW-0256">Endoplasmic reticulum</keyword>
<keyword evidence="12" id="KW-1185">Reference proteome</keyword>
<dbReference type="InterPro" id="IPR055282">
    <property type="entry name" value="PPI1-4"/>
</dbReference>
<evidence type="ECO:0000313" key="12">
    <source>
        <dbReference type="Proteomes" id="UP000325577"/>
    </source>
</evidence>
<evidence type="ECO:0000256" key="5">
    <source>
        <dbReference type="ARBA" id="ARBA00022824"/>
    </source>
</evidence>
<feature type="region of interest" description="Disordered" evidence="10">
    <location>
        <begin position="55"/>
        <end position="89"/>
    </location>
</feature>
<gene>
    <name evidence="11" type="ORF">F0562_036210</name>
</gene>
<keyword evidence="8" id="KW-0472">Membrane</keyword>
<dbReference type="GO" id="GO:0005886">
    <property type="term" value="C:plasma membrane"/>
    <property type="evidence" value="ECO:0007669"/>
    <property type="project" value="UniProtKB-SubCell"/>
</dbReference>
<dbReference type="GO" id="GO:0005789">
    <property type="term" value="C:endoplasmic reticulum membrane"/>
    <property type="evidence" value="ECO:0007669"/>
    <property type="project" value="UniProtKB-SubCell"/>
</dbReference>
<sequence length="198" mass="23223">MELWNNNDVYQKEYVRCNKRSMLRRLRTLDGRSLGPDELPPLLPNFVNERVDRTEHSGGENQKACENCSATVSGRDETEEMEEEEYKQTKEELELARKAEELGKEEAAARLKEQRRLEEKAKAQKALERKKRNAEKAQIRAKLQVQKEKEKRARKKERDNGDGCRAAEALMVTMKEKLLQPQKPQLRQWRSLKSQTDL</sequence>
<evidence type="ECO:0000256" key="2">
    <source>
        <dbReference type="ARBA" id="ARBA00004389"/>
    </source>
</evidence>
<comment type="subcellular location">
    <subcellularLocation>
        <location evidence="1">Cell membrane</location>
        <topology evidence="1">Single-pass membrane protein</topology>
    </subcellularLocation>
    <subcellularLocation>
        <location evidence="2">Endoplasmic reticulum membrane</location>
        <topology evidence="2">Single-pass membrane protein</topology>
    </subcellularLocation>
</comment>
<evidence type="ECO:0000256" key="1">
    <source>
        <dbReference type="ARBA" id="ARBA00004162"/>
    </source>
</evidence>
<dbReference type="PANTHER" id="PTHR32219">
    <property type="entry name" value="RNA-BINDING PROTEIN YLMH-RELATED"/>
    <property type="match status" value="1"/>
</dbReference>
<organism evidence="11 12">
    <name type="scientific">Nyssa sinensis</name>
    <dbReference type="NCBI Taxonomy" id="561372"/>
    <lineage>
        <taxon>Eukaryota</taxon>
        <taxon>Viridiplantae</taxon>
        <taxon>Streptophyta</taxon>
        <taxon>Embryophyta</taxon>
        <taxon>Tracheophyta</taxon>
        <taxon>Spermatophyta</taxon>
        <taxon>Magnoliopsida</taxon>
        <taxon>eudicotyledons</taxon>
        <taxon>Gunneridae</taxon>
        <taxon>Pentapetalae</taxon>
        <taxon>asterids</taxon>
        <taxon>Cornales</taxon>
        <taxon>Nyssaceae</taxon>
        <taxon>Nyssa</taxon>
    </lineage>
</organism>
<accession>A0A5J5ACX1</accession>
<keyword evidence="4" id="KW-0812">Transmembrane</keyword>
<feature type="region of interest" description="Disordered" evidence="10">
    <location>
        <begin position="123"/>
        <end position="165"/>
    </location>
</feature>
<evidence type="ECO:0000256" key="8">
    <source>
        <dbReference type="ARBA" id="ARBA00023136"/>
    </source>
</evidence>
<keyword evidence="3" id="KW-1003">Cell membrane</keyword>